<dbReference type="Gene3D" id="3.30.460.20">
    <property type="entry name" value="CorA soluble domain-like"/>
    <property type="match status" value="1"/>
</dbReference>
<dbReference type="InterPro" id="IPR002523">
    <property type="entry name" value="MgTranspt_CorA/ZnTranspt_ZntB"/>
</dbReference>
<dbReference type="Gene3D" id="1.20.58.340">
    <property type="entry name" value="Magnesium transport protein CorA, transmembrane region"/>
    <property type="match status" value="2"/>
</dbReference>
<proteinExistence type="inferred from homology"/>
<evidence type="ECO:0000256" key="1">
    <source>
        <dbReference type="ARBA" id="ARBA00004651"/>
    </source>
</evidence>
<evidence type="ECO:0000313" key="9">
    <source>
        <dbReference type="EMBL" id="TDQ31433.1"/>
    </source>
</evidence>
<dbReference type="GO" id="GO:0000287">
    <property type="term" value="F:magnesium ion binding"/>
    <property type="evidence" value="ECO:0007669"/>
    <property type="project" value="TreeGrafter"/>
</dbReference>
<dbReference type="GO" id="GO:0050897">
    <property type="term" value="F:cobalt ion binding"/>
    <property type="evidence" value="ECO:0007669"/>
    <property type="project" value="TreeGrafter"/>
</dbReference>
<evidence type="ECO:0000256" key="3">
    <source>
        <dbReference type="ARBA" id="ARBA00022448"/>
    </source>
</evidence>
<dbReference type="OrthoDB" id="9803416at2"/>
<comment type="similarity">
    <text evidence="2 8">Belongs to the CorA metal ion transporter (MIT) (TC 1.A.35) family.</text>
</comment>
<comment type="function">
    <text evidence="8">Mediates influx of magnesium ions.</text>
</comment>
<dbReference type="InterPro" id="IPR004488">
    <property type="entry name" value="Mg/Co-transport_prot_CorA"/>
</dbReference>
<dbReference type="FunFam" id="1.20.58.340:FF:000012">
    <property type="entry name" value="Magnesium transport protein CorA"/>
    <property type="match status" value="1"/>
</dbReference>
<evidence type="ECO:0000256" key="7">
    <source>
        <dbReference type="ARBA" id="ARBA00023136"/>
    </source>
</evidence>
<dbReference type="SUPFAM" id="SSF144083">
    <property type="entry name" value="Magnesium transport protein CorA, transmembrane region"/>
    <property type="match status" value="1"/>
</dbReference>
<keyword evidence="6 8" id="KW-1133">Transmembrane helix</keyword>
<evidence type="ECO:0000256" key="4">
    <source>
        <dbReference type="ARBA" id="ARBA00022475"/>
    </source>
</evidence>
<comment type="caution">
    <text evidence="9">The sequence shown here is derived from an EMBL/GenBank/DDBJ whole genome shotgun (WGS) entry which is preliminary data.</text>
</comment>
<keyword evidence="7 8" id="KW-0472">Membrane</keyword>
<keyword evidence="10" id="KW-1185">Reference proteome</keyword>
<keyword evidence="3 8" id="KW-0813">Transport</keyword>
<name>A0A4V3D3U6_9FLAO</name>
<evidence type="ECO:0000256" key="8">
    <source>
        <dbReference type="RuleBase" id="RU362010"/>
    </source>
</evidence>
<sequence>MTKRKIRRKLNIKTRAIRPRKIAQKKGKQPGAIIYVGDREGMASSVNIMEYNWDHLQEYSLASMTELEKQRDSNTNSWIDIIGISDEKFIEDLGKKFEINNLALEDAINTQQRPKIDEYDNYIFGVFKMLYLDDNQQLVVEHIALTLFKHNVLVFQELKGDVFNGVRERLRNRTGKIRAKGADYLFFALIDAVVDSYFEVSENIFERIDTLEDEVYYDPKPDTARKIQELKKEVIRMHKWIFPVKEMIHRLIETDNPMISKDTRLYLRDALDHCIEINETLQIYREMSISLMEMYMTSVSNKMNEVMKVLTIMASIFIPLTFIAGIYGMNFEYMPELNWRYGYSVVLALMLIILVGMLIFFKKKRWI</sequence>
<reference evidence="9 10" key="1">
    <citation type="submission" date="2019-03" db="EMBL/GenBank/DDBJ databases">
        <title>Genomic Encyclopedia of Archaeal and Bacterial Type Strains, Phase II (KMG-II): from individual species to whole genera.</title>
        <authorList>
            <person name="Goeker M."/>
        </authorList>
    </citation>
    <scope>NUCLEOTIDE SEQUENCE [LARGE SCALE GENOMIC DNA]</scope>
    <source>
        <strain evidence="9 10">DSM 18435</strain>
    </source>
</reference>
<keyword evidence="8" id="KW-0460">Magnesium</keyword>
<protein>
    <recommendedName>
        <fullName evidence="8">Magnesium transport protein CorA</fullName>
    </recommendedName>
</protein>
<dbReference type="NCBIfam" id="TIGR00383">
    <property type="entry name" value="corA"/>
    <property type="match status" value="1"/>
</dbReference>
<dbReference type="GO" id="GO:0015095">
    <property type="term" value="F:magnesium ion transmembrane transporter activity"/>
    <property type="evidence" value="ECO:0007669"/>
    <property type="project" value="UniProtKB-UniRule"/>
</dbReference>
<dbReference type="Proteomes" id="UP000295468">
    <property type="component" value="Unassembled WGS sequence"/>
</dbReference>
<evidence type="ECO:0000256" key="6">
    <source>
        <dbReference type="ARBA" id="ARBA00022989"/>
    </source>
</evidence>
<feature type="transmembrane region" description="Helical" evidence="8">
    <location>
        <begin position="341"/>
        <end position="361"/>
    </location>
</feature>
<dbReference type="PANTHER" id="PTHR46494:SF1">
    <property type="entry name" value="CORA FAMILY METAL ION TRANSPORTER (EUROFUNG)"/>
    <property type="match status" value="1"/>
</dbReference>
<dbReference type="Pfam" id="PF01544">
    <property type="entry name" value="CorA"/>
    <property type="match status" value="1"/>
</dbReference>
<evidence type="ECO:0000256" key="5">
    <source>
        <dbReference type="ARBA" id="ARBA00022692"/>
    </source>
</evidence>
<dbReference type="GO" id="GO:0015087">
    <property type="term" value="F:cobalt ion transmembrane transporter activity"/>
    <property type="evidence" value="ECO:0007669"/>
    <property type="project" value="UniProtKB-UniRule"/>
</dbReference>
<accession>A0A4V3D3U6</accession>
<gene>
    <name evidence="8" type="primary">corA</name>
    <name evidence="9" type="ORF">CLV82_2141</name>
</gene>
<dbReference type="InterPro" id="IPR045861">
    <property type="entry name" value="CorA_cytoplasmic_dom"/>
</dbReference>
<feature type="transmembrane region" description="Helical" evidence="8">
    <location>
        <begin position="309"/>
        <end position="329"/>
    </location>
</feature>
<keyword evidence="5 8" id="KW-0812">Transmembrane</keyword>
<comment type="subcellular location">
    <subcellularLocation>
        <location evidence="1">Cell membrane</location>
        <topology evidence="1">Multi-pass membrane protein</topology>
    </subcellularLocation>
    <subcellularLocation>
        <location evidence="8">Membrane</location>
        <topology evidence="8">Multi-pass membrane protein</topology>
    </subcellularLocation>
</comment>
<evidence type="ECO:0000256" key="2">
    <source>
        <dbReference type="ARBA" id="ARBA00009765"/>
    </source>
</evidence>
<evidence type="ECO:0000313" key="10">
    <source>
        <dbReference type="Proteomes" id="UP000295468"/>
    </source>
</evidence>
<dbReference type="RefSeq" id="WP_133644256.1">
    <property type="nucleotide sequence ID" value="NZ_SNYI01000002.1"/>
</dbReference>
<keyword evidence="8" id="KW-0406">Ion transport</keyword>
<dbReference type="AlphaFoldDB" id="A0A4V3D3U6"/>
<dbReference type="GO" id="GO:0005886">
    <property type="term" value="C:plasma membrane"/>
    <property type="evidence" value="ECO:0007669"/>
    <property type="project" value="UniProtKB-SubCell"/>
</dbReference>
<dbReference type="InterPro" id="IPR045863">
    <property type="entry name" value="CorA_TM1_TM2"/>
</dbReference>
<dbReference type="SUPFAM" id="SSF143865">
    <property type="entry name" value="CorA soluble domain-like"/>
    <property type="match status" value="1"/>
</dbReference>
<dbReference type="EMBL" id="SNYI01000002">
    <property type="protein sequence ID" value="TDQ31433.1"/>
    <property type="molecule type" value="Genomic_DNA"/>
</dbReference>
<organism evidence="9 10">
    <name type="scientific">Zeaxanthinibacter enoshimensis</name>
    <dbReference type="NCBI Taxonomy" id="392009"/>
    <lineage>
        <taxon>Bacteria</taxon>
        <taxon>Pseudomonadati</taxon>
        <taxon>Bacteroidota</taxon>
        <taxon>Flavobacteriia</taxon>
        <taxon>Flavobacteriales</taxon>
        <taxon>Flavobacteriaceae</taxon>
        <taxon>Zeaxanthinibacter</taxon>
    </lineage>
</organism>
<dbReference type="CDD" id="cd12828">
    <property type="entry name" value="TmCorA-like_1"/>
    <property type="match status" value="1"/>
</dbReference>
<keyword evidence="4 8" id="KW-1003">Cell membrane</keyword>
<dbReference type="PANTHER" id="PTHR46494">
    <property type="entry name" value="CORA FAMILY METAL ION TRANSPORTER (EUROFUNG)"/>
    <property type="match status" value="1"/>
</dbReference>